<evidence type="ECO:0000313" key="2">
    <source>
        <dbReference type="EMBL" id="MDM7888292.1"/>
    </source>
</evidence>
<evidence type="ECO:0000256" key="1">
    <source>
        <dbReference type="SAM" id="MobiDB-lite"/>
    </source>
</evidence>
<name>A0ABT7TFD1_9MICO</name>
<feature type="compositionally biased region" description="Polar residues" evidence="1">
    <location>
        <begin position="1"/>
        <end position="23"/>
    </location>
</feature>
<dbReference type="EMBL" id="JAUCMM010000004">
    <property type="protein sequence ID" value="MDM7888292.1"/>
    <property type="molecule type" value="Genomic_DNA"/>
</dbReference>
<dbReference type="RefSeq" id="WP_289469967.1">
    <property type="nucleotide sequence ID" value="NZ_JAUCMM010000004.1"/>
</dbReference>
<reference evidence="2 3" key="1">
    <citation type="submission" date="2023-06" db="EMBL/GenBank/DDBJ databases">
        <authorList>
            <person name="Feng G."/>
            <person name="Li J."/>
            <person name="Zhu H."/>
        </authorList>
    </citation>
    <scope>NUCLEOTIDE SEQUENCE [LARGE SCALE GENOMIC DNA]</scope>
    <source>
        <strain evidence="2 3">RHCJP20</strain>
    </source>
</reference>
<proteinExistence type="predicted"/>
<dbReference type="InterPro" id="IPR008593">
    <property type="entry name" value="Dam_MeTrfase"/>
</dbReference>
<gene>
    <name evidence="2" type="ORF">QUG98_07475</name>
</gene>
<evidence type="ECO:0000313" key="3">
    <source>
        <dbReference type="Proteomes" id="UP001235720"/>
    </source>
</evidence>
<sequence>MTNANTHTIKARSAQTLNGQTAPSRRGRGFTHESGPNNPNIEWYTPAAVFDALGVDFDLDPCSPGSALSNVPAVNCFTINDDGLTSPWHGMCWVNPPYDDTDAWLEKLAAHGDGIALVFARTDTKWAHKAMASADVVCFTAGRIKFINGRTGRPQGSPGAGSMFLAWGERAARVLRQADLGLCFSVLS</sequence>
<accession>A0ABT7TFD1</accession>
<dbReference type="Pfam" id="PF05869">
    <property type="entry name" value="Dam"/>
    <property type="match status" value="1"/>
</dbReference>
<organism evidence="2 3">
    <name type="scientific">Curtobacterium subtropicum</name>
    <dbReference type="NCBI Taxonomy" id="3055138"/>
    <lineage>
        <taxon>Bacteria</taxon>
        <taxon>Bacillati</taxon>
        <taxon>Actinomycetota</taxon>
        <taxon>Actinomycetes</taxon>
        <taxon>Micrococcales</taxon>
        <taxon>Microbacteriaceae</taxon>
        <taxon>Curtobacterium</taxon>
    </lineage>
</organism>
<protein>
    <submittedName>
        <fullName evidence="2">DNA N-6-adenine-methyltransferase</fullName>
    </submittedName>
</protein>
<dbReference type="Proteomes" id="UP001235720">
    <property type="component" value="Unassembled WGS sequence"/>
</dbReference>
<feature type="region of interest" description="Disordered" evidence="1">
    <location>
        <begin position="1"/>
        <end position="39"/>
    </location>
</feature>
<comment type="caution">
    <text evidence="2">The sequence shown here is derived from an EMBL/GenBank/DDBJ whole genome shotgun (WGS) entry which is preliminary data.</text>
</comment>
<keyword evidence="3" id="KW-1185">Reference proteome</keyword>